<sequence>MIVFYHNLSFNCLHSFHYFSDLLIILIRHFFHEKPF</sequence>
<protein>
    <submittedName>
        <fullName evidence="1">Uncharacterized protein</fullName>
    </submittedName>
</protein>
<name>A0A2P2N9Q5_RHIMU</name>
<proteinExistence type="predicted"/>
<dbReference type="AlphaFoldDB" id="A0A2P2N9Q5"/>
<organism evidence="1">
    <name type="scientific">Rhizophora mucronata</name>
    <name type="common">Asiatic mangrove</name>
    <dbReference type="NCBI Taxonomy" id="61149"/>
    <lineage>
        <taxon>Eukaryota</taxon>
        <taxon>Viridiplantae</taxon>
        <taxon>Streptophyta</taxon>
        <taxon>Embryophyta</taxon>
        <taxon>Tracheophyta</taxon>
        <taxon>Spermatophyta</taxon>
        <taxon>Magnoliopsida</taxon>
        <taxon>eudicotyledons</taxon>
        <taxon>Gunneridae</taxon>
        <taxon>Pentapetalae</taxon>
        <taxon>rosids</taxon>
        <taxon>fabids</taxon>
        <taxon>Malpighiales</taxon>
        <taxon>Rhizophoraceae</taxon>
        <taxon>Rhizophora</taxon>
    </lineage>
</organism>
<reference evidence="1" key="1">
    <citation type="submission" date="2018-02" db="EMBL/GenBank/DDBJ databases">
        <title>Rhizophora mucronata_Transcriptome.</title>
        <authorList>
            <person name="Meera S.P."/>
            <person name="Sreeshan A."/>
            <person name="Augustine A."/>
        </authorList>
    </citation>
    <scope>NUCLEOTIDE SEQUENCE</scope>
    <source>
        <tissue evidence="1">Leaf</tissue>
    </source>
</reference>
<dbReference type="EMBL" id="GGEC01058718">
    <property type="protein sequence ID" value="MBX39202.1"/>
    <property type="molecule type" value="Transcribed_RNA"/>
</dbReference>
<accession>A0A2P2N9Q5</accession>
<evidence type="ECO:0000313" key="1">
    <source>
        <dbReference type="EMBL" id="MBX39202.1"/>
    </source>
</evidence>